<evidence type="ECO:0000256" key="2">
    <source>
        <dbReference type="ARBA" id="ARBA00023043"/>
    </source>
</evidence>
<name>A0AA36JEA9_9DINO</name>
<feature type="repeat" description="ANK" evidence="3">
    <location>
        <begin position="100"/>
        <end position="132"/>
    </location>
</feature>
<dbReference type="SUPFAM" id="SSF48403">
    <property type="entry name" value="Ankyrin repeat"/>
    <property type="match status" value="1"/>
</dbReference>
<keyword evidence="2 3" id="KW-0040">ANK repeat</keyword>
<dbReference type="PROSITE" id="PS50297">
    <property type="entry name" value="ANK_REP_REGION"/>
    <property type="match status" value="1"/>
</dbReference>
<dbReference type="AlphaFoldDB" id="A0AA36JEA9"/>
<dbReference type="PANTHER" id="PTHR24171">
    <property type="entry name" value="ANKYRIN REPEAT DOMAIN-CONTAINING PROTEIN 39-RELATED"/>
    <property type="match status" value="1"/>
</dbReference>
<evidence type="ECO:0000256" key="1">
    <source>
        <dbReference type="ARBA" id="ARBA00022737"/>
    </source>
</evidence>
<organism evidence="5 6">
    <name type="scientific">Effrenium voratum</name>
    <dbReference type="NCBI Taxonomy" id="2562239"/>
    <lineage>
        <taxon>Eukaryota</taxon>
        <taxon>Sar</taxon>
        <taxon>Alveolata</taxon>
        <taxon>Dinophyceae</taxon>
        <taxon>Suessiales</taxon>
        <taxon>Symbiodiniaceae</taxon>
        <taxon>Effrenium</taxon>
    </lineage>
</organism>
<dbReference type="InterPro" id="IPR036770">
    <property type="entry name" value="Ankyrin_rpt-contain_sf"/>
</dbReference>
<gene>
    <name evidence="5" type="ORF">EVOR1521_LOCUS27049</name>
</gene>
<evidence type="ECO:0000313" key="6">
    <source>
        <dbReference type="Proteomes" id="UP001178507"/>
    </source>
</evidence>
<dbReference type="PANTHER" id="PTHR24171:SF9">
    <property type="entry name" value="ANKYRIN REPEAT DOMAIN-CONTAINING PROTEIN 39"/>
    <property type="match status" value="1"/>
</dbReference>
<feature type="region of interest" description="Disordered" evidence="4">
    <location>
        <begin position="185"/>
        <end position="226"/>
    </location>
</feature>
<sequence>MGNTNVASCHSCHQRCENVAIEYAGVDLYALTGSHPDGDLHGSEAMLTHKMLVAAKEGKEDELHQLLLHGLCVDKRRPFFMKRESEDVKPESFRPVRRQLGMSALMYAAQGGYAKCCLQLLAANADPNAEDEDGMRPLHFAATSGDMAVCEVLIQHRADVGAKADDEKTAFDLVPRDAFPSARHQQRWLELLKESQSDSANQDPQAEDGSANPAEDAQEPADTNWG</sequence>
<dbReference type="Gene3D" id="1.25.40.20">
    <property type="entry name" value="Ankyrin repeat-containing domain"/>
    <property type="match status" value="1"/>
</dbReference>
<dbReference type="Pfam" id="PF12796">
    <property type="entry name" value="Ank_2"/>
    <property type="match status" value="1"/>
</dbReference>
<proteinExistence type="predicted"/>
<reference evidence="5" key="1">
    <citation type="submission" date="2023-08" db="EMBL/GenBank/DDBJ databases">
        <authorList>
            <person name="Chen Y."/>
            <person name="Shah S."/>
            <person name="Dougan E. K."/>
            <person name="Thang M."/>
            <person name="Chan C."/>
        </authorList>
    </citation>
    <scope>NUCLEOTIDE SEQUENCE</scope>
</reference>
<protein>
    <recommendedName>
        <fullName evidence="7">Ankyrin repeat protein</fullName>
    </recommendedName>
</protein>
<keyword evidence="6" id="KW-1185">Reference proteome</keyword>
<evidence type="ECO:0000313" key="5">
    <source>
        <dbReference type="EMBL" id="CAJ1404642.1"/>
    </source>
</evidence>
<dbReference type="EMBL" id="CAUJNA010003550">
    <property type="protein sequence ID" value="CAJ1404642.1"/>
    <property type="molecule type" value="Genomic_DNA"/>
</dbReference>
<evidence type="ECO:0000256" key="4">
    <source>
        <dbReference type="SAM" id="MobiDB-lite"/>
    </source>
</evidence>
<feature type="repeat" description="ANK" evidence="3">
    <location>
        <begin position="133"/>
        <end position="165"/>
    </location>
</feature>
<accession>A0AA36JEA9</accession>
<keyword evidence="1" id="KW-0677">Repeat</keyword>
<evidence type="ECO:0008006" key="7">
    <source>
        <dbReference type="Google" id="ProtNLM"/>
    </source>
</evidence>
<evidence type="ECO:0000256" key="3">
    <source>
        <dbReference type="PROSITE-ProRule" id="PRU00023"/>
    </source>
</evidence>
<dbReference type="InterPro" id="IPR002110">
    <property type="entry name" value="Ankyrin_rpt"/>
</dbReference>
<dbReference type="Proteomes" id="UP001178507">
    <property type="component" value="Unassembled WGS sequence"/>
</dbReference>
<comment type="caution">
    <text evidence="5">The sequence shown here is derived from an EMBL/GenBank/DDBJ whole genome shotgun (WGS) entry which is preliminary data.</text>
</comment>
<dbReference type="PROSITE" id="PS50088">
    <property type="entry name" value="ANK_REPEAT"/>
    <property type="match status" value="2"/>
</dbReference>
<dbReference type="SMART" id="SM00248">
    <property type="entry name" value="ANK"/>
    <property type="match status" value="2"/>
</dbReference>